<proteinExistence type="predicted"/>
<evidence type="ECO:0000256" key="4">
    <source>
        <dbReference type="SAM" id="SignalP"/>
    </source>
</evidence>
<dbReference type="GO" id="GO:0006751">
    <property type="term" value="P:glutathione catabolic process"/>
    <property type="evidence" value="ECO:0007669"/>
    <property type="project" value="UniProtKB-UniRule"/>
</dbReference>
<comment type="catalytic activity">
    <reaction evidence="3">
        <text>an S-substituted glutathione + H2O = an S-substituted L-cysteinylglycine + L-glutamate</text>
        <dbReference type="Rhea" id="RHEA:59468"/>
        <dbReference type="ChEBI" id="CHEBI:15377"/>
        <dbReference type="ChEBI" id="CHEBI:29985"/>
        <dbReference type="ChEBI" id="CHEBI:90779"/>
        <dbReference type="ChEBI" id="CHEBI:143103"/>
        <dbReference type="EC" id="3.4.19.13"/>
    </reaction>
</comment>
<feature type="binding site" evidence="2">
    <location>
        <position position="424"/>
    </location>
    <ligand>
        <name>L-glutamate</name>
        <dbReference type="ChEBI" id="CHEBI:29985"/>
    </ligand>
</feature>
<dbReference type="Gene3D" id="3.60.20.40">
    <property type="match status" value="1"/>
</dbReference>
<gene>
    <name evidence="5" type="ORF">THAR02_00982</name>
</gene>
<dbReference type="OMA" id="GFMLVHL"/>
<keyword evidence="4" id="KW-0732">Signal</keyword>
<feature type="chain" id="PRO_5002529957" description="Glutathione hydrolase" evidence="4">
    <location>
        <begin position="26"/>
        <end position="572"/>
    </location>
</feature>
<comment type="function">
    <text evidence="3">Cleaves the gamma-glutamyl peptide bond of glutathione and glutathione conjugates.</text>
</comment>
<dbReference type="InterPro" id="IPR043138">
    <property type="entry name" value="GGT_lsub"/>
</dbReference>
<dbReference type="SUPFAM" id="SSF56235">
    <property type="entry name" value="N-terminal nucleophile aminohydrolases (Ntn hydrolases)"/>
    <property type="match status" value="1"/>
</dbReference>
<keyword evidence="3" id="KW-0378">Hydrolase</keyword>
<feature type="signal peptide" evidence="4">
    <location>
        <begin position="1"/>
        <end position="25"/>
    </location>
</feature>
<dbReference type="FunFam" id="1.10.246.130:FF:000001">
    <property type="entry name" value="Gamma-glutamyltransferase 5 isoform 1"/>
    <property type="match status" value="1"/>
</dbReference>
<dbReference type="EC" id="3.4.19.13" evidence="3"/>
<dbReference type="InterPro" id="IPR000101">
    <property type="entry name" value="GGT_peptidase"/>
</dbReference>
<feature type="binding site" evidence="2">
    <location>
        <begin position="400"/>
        <end position="402"/>
    </location>
    <ligand>
        <name>L-glutamate</name>
        <dbReference type="ChEBI" id="CHEBI:29985"/>
    </ligand>
</feature>
<reference evidence="6" key="1">
    <citation type="journal article" date="2015" name="Genome Announc.">
        <title>Draft whole-genome sequence of the biocontrol agent Trichoderma harzianum T6776.</title>
        <authorList>
            <person name="Baroncelli R."/>
            <person name="Piaggeschi G."/>
            <person name="Fiorini L."/>
            <person name="Bertolini E."/>
            <person name="Zapparata A."/>
            <person name="Pe M.E."/>
            <person name="Sarrocco S."/>
            <person name="Vannacci G."/>
        </authorList>
    </citation>
    <scope>NUCLEOTIDE SEQUENCE [LARGE SCALE GENOMIC DNA]</scope>
    <source>
        <strain evidence="6">T6776</strain>
    </source>
</reference>
<comment type="pathway">
    <text evidence="3">Sulfur metabolism; glutathione metabolism.</text>
</comment>
<feature type="binding site" evidence="2">
    <location>
        <position position="108"/>
    </location>
    <ligand>
        <name>L-glutamate</name>
        <dbReference type="ChEBI" id="CHEBI:29985"/>
    </ligand>
</feature>
<dbReference type="PANTHER" id="PTHR11686:SF62">
    <property type="entry name" value="GLUTATHIONE HYDROLASE"/>
    <property type="match status" value="1"/>
</dbReference>
<dbReference type="PRINTS" id="PR01210">
    <property type="entry name" value="GGTRANSPTASE"/>
</dbReference>
<dbReference type="InterPro" id="IPR043137">
    <property type="entry name" value="GGT_ssub_C"/>
</dbReference>
<dbReference type="UniPathway" id="UPA00204"/>
<dbReference type="GO" id="GO:0005886">
    <property type="term" value="C:plasma membrane"/>
    <property type="evidence" value="ECO:0007669"/>
    <property type="project" value="TreeGrafter"/>
</dbReference>
<dbReference type="InterPro" id="IPR029055">
    <property type="entry name" value="Ntn_hydrolases_N"/>
</dbReference>
<comment type="caution">
    <text evidence="5">The sequence shown here is derived from an EMBL/GenBank/DDBJ whole genome shotgun (WGS) entry which is preliminary data.</text>
</comment>
<comment type="catalytic activity">
    <reaction evidence="3">
        <text>an N-terminal (5-L-glutamyl)-[peptide] + an alpha-amino acid = 5-L-glutamyl amino acid + an N-terminal L-alpha-aminoacyl-[peptide]</text>
        <dbReference type="Rhea" id="RHEA:23904"/>
        <dbReference type="Rhea" id="RHEA-COMP:9780"/>
        <dbReference type="Rhea" id="RHEA-COMP:9795"/>
        <dbReference type="ChEBI" id="CHEBI:77644"/>
        <dbReference type="ChEBI" id="CHEBI:78597"/>
        <dbReference type="ChEBI" id="CHEBI:78599"/>
        <dbReference type="ChEBI" id="CHEBI:78608"/>
        <dbReference type="EC" id="2.3.2.2"/>
    </reaction>
</comment>
<evidence type="ECO:0000313" key="6">
    <source>
        <dbReference type="Proteomes" id="UP000034112"/>
    </source>
</evidence>
<evidence type="ECO:0000256" key="2">
    <source>
        <dbReference type="PIRSR" id="PIRSR600101-2"/>
    </source>
</evidence>
<dbReference type="NCBIfam" id="TIGR00066">
    <property type="entry name" value="g_glut_trans"/>
    <property type="match status" value="1"/>
</dbReference>
<name>A0A0F9XQL4_TRIHA</name>
<sequence>MTQLRLRSVIKPLALLLSVLPYSKASPIPPCSTPPGVHIPKQGAVASQSTVCSEIGIQLLKDGGNAVDALVGTVFCVGVIGMYHSGIGGGGFLLLRTSDGKYEFVDLRETAPAAATQDMYNDNEDLSIYSGLASGVPGELRGTEYIHNKYGALPWAHVIKPSIEVARNGFKVTEDLISAIKSTSPNNFLTEDPAWAIDFAPKGRLVRLGETMTRKRYADTLESIAHHGADTFYNGPLANATIRALKAAGGIMTLEDLKNYTVAIREPLHINYRGYKLTSTSAPSSGAVVLSALNTVSGYEDFGDPSQVNLTTHQLDEAIRFAYGQRTELGDPSFVEGLDKYSKEMIAPATGAEIRSKISDFRTQNVSYYDPKGLESLETPGTSHIVAADASGMAVSMTTTINLLFGSTLIVPETGVIMNNEMNDFSIPGVSNSFGYIPSPANYIRPGKRPLSSISPIIAETADGKLYLALGAAGGSRIITANIQNTIHVLDSNMTTHEALASPRLHDQLVPDQTSFEYAYDNQTVAFMKSLGHNVTWVAPGQSAAQAVRLLPNGTFEAAGEPRQVTSGGFAI</sequence>
<dbReference type="OrthoDB" id="1081007at2759"/>
<feature type="active site" description="Nucleophile" evidence="1">
    <location>
        <position position="382"/>
    </location>
</feature>
<keyword evidence="3" id="KW-0012">Acyltransferase</keyword>
<protein>
    <recommendedName>
        <fullName evidence="3">Glutathione hydrolase</fullName>
        <ecNumber evidence="3">2.3.2.2</ecNumber>
        <ecNumber evidence="3">3.4.19.13</ecNumber>
    </recommendedName>
    <alternativeName>
        <fullName evidence="3">Gamma-glutamyltransferase</fullName>
    </alternativeName>
    <alternativeName>
        <fullName evidence="3">Gamma-glutamyltranspeptidase</fullName>
    </alternativeName>
</protein>
<dbReference type="EC" id="2.3.2.2" evidence="3"/>
<dbReference type="Gene3D" id="1.10.246.130">
    <property type="match status" value="1"/>
</dbReference>
<feature type="binding site" evidence="2">
    <location>
        <begin position="452"/>
        <end position="453"/>
    </location>
    <ligand>
        <name>L-glutamate</name>
        <dbReference type="ChEBI" id="CHEBI:29985"/>
    </ligand>
</feature>
<feature type="binding site" evidence="2">
    <location>
        <position position="475"/>
    </location>
    <ligand>
        <name>L-glutamate</name>
        <dbReference type="ChEBI" id="CHEBI:29985"/>
    </ligand>
</feature>
<keyword evidence="3" id="KW-0808">Transferase</keyword>
<evidence type="ECO:0000313" key="5">
    <source>
        <dbReference type="EMBL" id="KKP06901.1"/>
    </source>
</evidence>
<dbReference type="EMBL" id="JOKZ01000016">
    <property type="protein sequence ID" value="KKP06901.1"/>
    <property type="molecule type" value="Genomic_DNA"/>
</dbReference>
<dbReference type="GO" id="GO:0036374">
    <property type="term" value="F:glutathione hydrolase activity"/>
    <property type="evidence" value="ECO:0007669"/>
    <property type="project" value="UniProtKB-UniRule"/>
</dbReference>
<accession>A0A0F9XQL4</accession>
<dbReference type="Pfam" id="PF01019">
    <property type="entry name" value="G_glu_transpept"/>
    <property type="match status" value="1"/>
</dbReference>
<dbReference type="GO" id="GO:0103068">
    <property type="term" value="F:leukotriene C4 gamma-glutamyl transferase activity"/>
    <property type="evidence" value="ECO:0007669"/>
    <property type="project" value="UniProtKB-EC"/>
</dbReference>
<evidence type="ECO:0000256" key="1">
    <source>
        <dbReference type="PIRSR" id="PIRSR600101-1"/>
    </source>
</evidence>
<comment type="catalytic activity">
    <reaction evidence="3">
        <text>glutathione + H2O = L-cysteinylglycine + L-glutamate</text>
        <dbReference type="Rhea" id="RHEA:28807"/>
        <dbReference type="ChEBI" id="CHEBI:15377"/>
        <dbReference type="ChEBI" id="CHEBI:29985"/>
        <dbReference type="ChEBI" id="CHEBI:57925"/>
        <dbReference type="ChEBI" id="CHEBI:61694"/>
        <dbReference type="EC" id="3.4.19.13"/>
    </reaction>
</comment>
<organism evidence="5 6">
    <name type="scientific">Trichoderma harzianum</name>
    <name type="common">Hypocrea lixii</name>
    <dbReference type="NCBI Taxonomy" id="5544"/>
    <lineage>
        <taxon>Eukaryota</taxon>
        <taxon>Fungi</taxon>
        <taxon>Dikarya</taxon>
        <taxon>Ascomycota</taxon>
        <taxon>Pezizomycotina</taxon>
        <taxon>Sordariomycetes</taxon>
        <taxon>Hypocreomycetidae</taxon>
        <taxon>Hypocreales</taxon>
        <taxon>Hypocreaceae</taxon>
        <taxon>Trichoderma</taxon>
    </lineage>
</organism>
<evidence type="ECO:0000256" key="3">
    <source>
        <dbReference type="RuleBase" id="RU368068"/>
    </source>
</evidence>
<dbReference type="PANTHER" id="PTHR11686">
    <property type="entry name" value="GAMMA GLUTAMYL TRANSPEPTIDASE"/>
    <property type="match status" value="1"/>
</dbReference>
<dbReference type="Proteomes" id="UP000034112">
    <property type="component" value="Unassembled WGS sequence"/>
</dbReference>
<dbReference type="AlphaFoldDB" id="A0A0F9XQL4"/>
<dbReference type="FunFam" id="3.60.20.40:FF:000008">
    <property type="entry name" value="Gamma-glutamyltranspeptidase (Eurofung)"/>
    <property type="match status" value="1"/>
</dbReference>